<gene>
    <name evidence="2" type="ORF">RPMA_21040</name>
</gene>
<proteinExistence type="predicted"/>
<accession>A0ABX8AF89</accession>
<feature type="region of interest" description="Disordered" evidence="1">
    <location>
        <begin position="65"/>
        <end position="85"/>
    </location>
</feature>
<protein>
    <submittedName>
        <fullName evidence="2">Uncharacterized protein</fullName>
    </submittedName>
</protein>
<keyword evidence="3" id="KW-1185">Reference proteome</keyword>
<organism evidence="2 3">
    <name type="scientific">Tardiphaga alba</name>
    <dbReference type="NCBI Taxonomy" id="340268"/>
    <lineage>
        <taxon>Bacteria</taxon>
        <taxon>Pseudomonadati</taxon>
        <taxon>Pseudomonadota</taxon>
        <taxon>Alphaproteobacteria</taxon>
        <taxon>Hyphomicrobiales</taxon>
        <taxon>Nitrobacteraceae</taxon>
        <taxon>Tardiphaga</taxon>
    </lineage>
</organism>
<name>A0ABX8AF89_9BRAD</name>
<dbReference type="EMBL" id="CP036498">
    <property type="protein sequence ID" value="QUS41050.1"/>
    <property type="molecule type" value="Genomic_DNA"/>
</dbReference>
<evidence type="ECO:0000313" key="2">
    <source>
        <dbReference type="EMBL" id="QUS41050.1"/>
    </source>
</evidence>
<evidence type="ECO:0000313" key="3">
    <source>
        <dbReference type="Proteomes" id="UP000682843"/>
    </source>
</evidence>
<sequence>MVLHRDVFWLGRQWAVTGYGVQAVSKKYNMKFDIEVSRIWDDNLDAPMRDLPWFNAPDFAEALERARKRSQEEPLTFRPPLSDER</sequence>
<dbReference type="Proteomes" id="UP000682843">
    <property type="component" value="Chromosome"/>
</dbReference>
<evidence type="ECO:0000256" key="1">
    <source>
        <dbReference type="SAM" id="MobiDB-lite"/>
    </source>
</evidence>
<reference evidence="2 3" key="1">
    <citation type="submission" date="2019-02" db="EMBL/GenBank/DDBJ databases">
        <title>Emended description of the genus Rhodopseudomonas and description of Rhodopseudomonas albus sp. nov., a non-phototrophic, heavy-metal-tolerant bacterium isolated from garden soil.</title>
        <authorList>
            <person name="Bao Z."/>
            <person name="Cao W.W."/>
            <person name="Sato Y."/>
            <person name="Nishizawa T."/>
            <person name="Zhao J."/>
            <person name="Guo Y."/>
            <person name="Ohta H."/>
        </authorList>
    </citation>
    <scope>NUCLEOTIDE SEQUENCE [LARGE SCALE GENOMIC DNA]</scope>
    <source>
        <strain evidence="2 3">SK50-23</strain>
    </source>
</reference>
<dbReference type="RefSeq" id="WP_211909648.1">
    <property type="nucleotide sequence ID" value="NZ_CP036498.1"/>
</dbReference>